<name>A0A450UAN0_9GAMM</name>
<evidence type="ECO:0000313" key="2">
    <source>
        <dbReference type="EMBL" id="VFJ89230.1"/>
    </source>
</evidence>
<dbReference type="SUPFAM" id="SSF49313">
    <property type="entry name" value="Cadherin-like"/>
    <property type="match status" value="1"/>
</dbReference>
<sequence length="675" mass="73303">MHEETNTVLGGIPSGHLGLLALEPRIMFDGSGIDLGDISYDPNDPDQGKRVPIVVDKDKDIFSKNWSYSSDNHVHFDLASKGDSDKFHLKNSSDDINEKDAISVGEGKNAAGNHDLYLGTGTKRIKIGEVIGQDTKDLRIRFSDRILNHDFEKDLDMKKIKEGEANPKDAWSAEGRIISPGMSKIAGWTVPSRSNSPPDPPVLPREQESTLVDEDWFPTLLPRLDSPSEGKYLNIPRGDLPVPSGGYRYGPYVCSNEFDLIEGELFGFDWHDEGKGGNDKGDPFFYLLNTDNGKTFVLNENSSGNWDTWTKRIKETGSYRSIAVVGAIDESNAGSTGHSLGLDNLKVELSATILNTIAEQVTYEYSSKSEPADDPREVTIRANLDDGEWNDIARVKLDIQPSPQPPPTPSPPSPPPLPLPSRPQSGDPRLDRPVIPSPLPDILPGDLAPITSIDRDPLGLSSGFTQGDRGFSQFTVGSLDPVESNLSEAAWSLSPAKEFDATASRCYGIDGHCLSAGREIEAIFVEDGRLDFQIPLDTFIHTNPEAKIELLQPTLADGSSLPDWIRFNPLTGVFAIEPPVRPEQKVITVEVIASDRVSGCQARTTFDLRVGGNEEKGVEPEDNRGIGEYHGAPAPGSDTERPVGRPGFSAQLASAGLVGFEMRQAAFIATIGGTG</sequence>
<feature type="region of interest" description="Disordered" evidence="1">
    <location>
        <begin position="187"/>
        <end position="209"/>
    </location>
</feature>
<organism evidence="2">
    <name type="scientific">Candidatus Kentrum sp. LFY</name>
    <dbReference type="NCBI Taxonomy" id="2126342"/>
    <lineage>
        <taxon>Bacteria</taxon>
        <taxon>Pseudomonadati</taxon>
        <taxon>Pseudomonadota</taxon>
        <taxon>Gammaproteobacteria</taxon>
        <taxon>Candidatus Kentrum</taxon>
    </lineage>
</organism>
<dbReference type="Gene3D" id="2.60.40.10">
    <property type="entry name" value="Immunoglobulins"/>
    <property type="match status" value="1"/>
</dbReference>
<gene>
    <name evidence="2" type="ORF">BECKLFY1418B_GA0070995_101421</name>
</gene>
<feature type="compositionally biased region" description="Pro residues" evidence="1">
    <location>
        <begin position="402"/>
        <end position="421"/>
    </location>
</feature>
<dbReference type="GO" id="GO:0016020">
    <property type="term" value="C:membrane"/>
    <property type="evidence" value="ECO:0007669"/>
    <property type="project" value="InterPro"/>
</dbReference>
<dbReference type="GO" id="GO:0005509">
    <property type="term" value="F:calcium ion binding"/>
    <property type="evidence" value="ECO:0007669"/>
    <property type="project" value="InterPro"/>
</dbReference>
<reference evidence="2" key="1">
    <citation type="submission" date="2019-02" db="EMBL/GenBank/DDBJ databases">
        <authorList>
            <person name="Gruber-Vodicka R. H."/>
            <person name="Seah K. B. B."/>
        </authorList>
    </citation>
    <scope>NUCLEOTIDE SEQUENCE</scope>
    <source>
        <strain evidence="2">BECK_M7</strain>
    </source>
</reference>
<dbReference type="InterPro" id="IPR015919">
    <property type="entry name" value="Cadherin-like_sf"/>
</dbReference>
<evidence type="ECO:0000256" key="1">
    <source>
        <dbReference type="SAM" id="MobiDB-lite"/>
    </source>
</evidence>
<proteinExistence type="predicted"/>
<feature type="region of interest" description="Disordered" evidence="1">
    <location>
        <begin position="398"/>
        <end position="450"/>
    </location>
</feature>
<protein>
    <recommendedName>
        <fullName evidence="3">Dystroglycan-type cadherin-like domain-containing protein</fullName>
    </recommendedName>
</protein>
<dbReference type="AlphaFoldDB" id="A0A450UAN0"/>
<dbReference type="EMBL" id="CAADFF010000014">
    <property type="protein sequence ID" value="VFJ89230.1"/>
    <property type="molecule type" value="Genomic_DNA"/>
</dbReference>
<feature type="compositionally biased region" description="Basic and acidic residues" evidence="1">
    <location>
        <begin position="612"/>
        <end position="627"/>
    </location>
</feature>
<feature type="region of interest" description="Disordered" evidence="1">
    <location>
        <begin position="611"/>
        <end position="641"/>
    </location>
</feature>
<dbReference type="InterPro" id="IPR013783">
    <property type="entry name" value="Ig-like_fold"/>
</dbReference>
<evidence type="ECO:0008006" key="3">
    <source>
        <dbReference type="Google" id="ProtNLM"/>
    </source>
</evidence>
<accession>A0A450UAN0</accession>